<dbReference type="AlphaFoldDB" id="A0A1F5A776"/>
<organism evidence="1 2">
    <name type="scientific">Candidatus Sediminicultor quintus</name>
    <dbReference type="NCBI Taxonomy" id="1797291"/>
    <lineage>
        <taxon>Bacteria</taxon>
        <taxon>Pseudomonadati</taxon>
        <taxon>Atribacterota</taxon>
        <taxon>Candidatus Phoenicimicrobiia</taxon>
        <taxon>Candidatus Pheonicimicrobiales</taxon>
        <taxon>Candidatus Phoenicimicrobiaceae</taxon>
        <taxon>Candidatus Sediminicultor</taxon>
    </lineage>
</organism>
<name>A0A1F5A776_9BACT</name>
<protein>
    <recommendedName>
        <fullName evidence="3">Transcriptional regulator</fullName>
    </recommendedName>
</protein>
<evidence type="ECO:0008006" key="3">
    <source>
        <dbReference type="Google" id="ProtNLM"/>
    </source>
</evidence>
<reference evidence="1 2" key="1">
    <citation type="journal article" date="2016" name="Nat. Commun.">
        <title>Thousands of microbial genomes shed light on interconnected biogeochemical processes in an aquifer system.</title>
        <authorList>
            <person name="Anantharaman K."/>
            <person name="Brown C.T."/>
            <person name="Hug L.A."/>
            <person name="Sharon I."/>
            <person name="Castelle C.J."/>
            <person name="Probst A.J."/>
            <person name="Thomas B.C."/>
            <person name="Singh A."/>
            <person name="Wilkins M.J."/>
            <person name="Karaoz U."/>
            <person name="Brodie E.L."/>
            <person name="Williams K.H."/>
            <person name="Hubbard S.S."/>
            <person name="Banfield J.F."/>
        </authorList>
    </citation>
    <scope>NUCLEOTIDE SEQUENCE [LARGE SCALE GENOMIC DNA]</scope>
</reference>
<sequence length="205" mass="25097">MKYLELKNELKNFPIFSLNEIKIIEPNFYRTRLNEWQDKGYIKKVIRGYYIFSDFQLSEEILFKIANRIYLPSYISLESALSYYHLIPESIYGITSISTRKTNHFKTSIGEFIFRSIKPPLFFGYYLMNYKEQYLKMAEIEKAFLDYFYLHPHLETEPDFNSLRINREMFFEQMDKKKMINYLEKFNQKKLNRRINAFWSYLKNA</sequence>
<dbReference type="STRING" id="1797291.A2V47_08685"/>
<gene>
    <name evidence="1" type="ORF">A2V47_08685</name>
</gene>
<proteinExistence type="predicted"/>
<comment type="caution">
    <text evidence="1">The sequence shown here is derived from an EMBL/GenBank/DDBJ whole genome shotgun (WGS) entry which is preliminary data.</text>
</comment>
<accession>A0A1F5A776</accession>
<dbReference type="Proteomes" id="UP000177701">
    <property type="component" value="Unassembled WGS sequence"/>
</dbReference>
<dbReference type="EMBL" id="MEYH01000084">
    <property type="protein sequence ID" value="OGD14442.1"/>
    <property type="molecule type" value="Genomic_DNA"/>
</dbReference>
<evidence type="ECO:0000313" key="1">
    <source>
        <dbReference type="EMBL" id="OGD14442.1"/>
    </source>
</evidence>
<evidence type="ECO:0000313" key="2">
    <source>
        <dbReference type="Proteomes" id="UP000177701"/>
    </source>
</evidence>